<gene>
    <name evidence="1" type="ORF">NCTC13635_01696</name>
</gene>
<organism evidence="1 2">
    <name type="scientific">Klebsiella pneumoniae</name>
    <dbReference type="NCBI Taxonomy" id="573"/>
    <lineage>
        <taxon>Bacteria</taxon>
        <taxon>Pseudomonadati</taxon>
        <taxon>Pseudomonadota</taxon>
        <taxon>Gammaproteobacteria</taxon>
        <taxon>Enterobacterales</taxon>
        <taxon>Enterobacteriaceae</taxon>
        <taxon>Klebsiella/Raoultella group</taxon>
        <taxon>Klebsiella</taxon>
        <taxon>Klebsiella pneumoniae complex</taxon>
    </lineage>
</organism>
<dbReference type="AlphaFoldDB" id="A0A447RMD3"/>
<evidence type="ECO:0000313" key="2">
    <source>
        <dbReference type="Proteomes" id="UP000282433"/>
    </source>
</evidence>
<reference evidence="1 2" key="1">
    <citation type="submission" date="2018-12" db="EMBL/GenBank/DDBJ databases">
        <authorList>
            <consortium name="Pathogen Informatics"/>
        </authorList>
    </citation>
    <scope>NUCLEOTIDE SEQUENCE [LARGE SCALE GENOMIC DNA]</scope>
    <source>
        <strain evidence="1 2">NCTC13635</strain>
    </source>
</reference>
<accession>A0A447RMD3</accession>
<dbReference type="EMBL" id="LR134162">
    <property type="protein sequence ID" value="VEB00966.1"/>
    <property type="molecule type" value="Genomic_DNA"/>
</dbReference>
<dbReference type="Proteomes" id="UP000282433">
    <property type="component" value="Chromosome"/>
</dbReference>
<proteinExistence type="predicted"/>
<name>A0A447RMD3_KLEPN</name>
<sequence length="451" mass="50869">MITFHLGVMDIPYEDENTTTGSVAEELEARYQIMQTFFDRYGNDIADLMSKDIALSLENMFAGVPPAKDPLAESMSKVHDLFVGFLDNCEMNGLPGVPTRRALEGISKRFKNKKGPPRPSFIDTGKYQATMRAWVSGVLNAFLSELQNAKTELNATLTQGLDDLSRFQVVTFTKYIRKVLPLDGFVFWVKASVLSDDPNNEPDTVDVKGYLHLTTETIQDDEQLYDRNVVTFTAQADIDPFNDIGSEVLYIGEFFGVQFSFSRRTGLNEPANLYHYTGEAIFPHMRSQIINSADDIDLSDVVVSSSLPIWLALNQYMPMFPAMLSTQNLSPPYATVKCSNTSPIAGAFYLDEKQNQYQLVSEDVTLSVTGLRNASIEDFVRYVQDYTTGDDPEMGIMNIPVVQDERVTQNELNIIAMRKTIKFKINYYQQRMRNLARQLITSAIPSIDPEK</sequence>
<evidence type="ECO:0000313" key="1">
    <source>
        <dbReference type="EMBL" id="VEB00966.1"/>
    </source>
</evidence>
<protein>
    <submittedName>
        <fullName evidence="1">Uncharacterized protein</fullName>
    </submittedName>
</protein>